<comment type="subcellular location">
    <subcellularLocation>
        <location evidence="1 5">Bacterial flagellum basal body</location>
    </subcellularLocation>
</comment>
<evidence type="ECO:0000313" key="11">
    <source>
        <dbReference type="Proteomes" id="UP000479335"/>
    </source>
</evidence>
<dbReference type="GO" id="GO:0005198">
    <property type="term" value="F:structural molecule activity"/>
    <property type="evidence" value="ECO:0007669"/>
    <property type="project" value="InterPro"/>
</dbReference>
<keyword evidence="10" id="KW-0966">Cell projection</keyword>
<dbReference type="InterPro" id="IPR020013">
    <property type="entry name" value="Flagellar_FlgE/F/G"/>
</dbReference>
<dbReference type="Pfam" id="PF00460">
    <property type="entry name" value="Flg_bb_rod"/>
    <property type="match status" value="1"/>
</dbReference>
<evidence type="ECO:0000256" key="1">
    <source>
        <dbReference type="ARBA" id="ARBA00004117"/>
    </source>
</evidence>
<dbReference type="InterPro" id="IPR011491">
    <property type="entry name" value="FlgE_D2"/>
</dbReference>
<dbReference type="PANTHER" id="PTHR30435">
    <property type="entry name" value="FLAGELLAR PROTEIN"/>
    <property type="match status" value="1"/>
</dbReference>
<dbReference type="PROSITE" id="PS00588">
    <property type="entry name" value="FLAGELLA_BB_ROD"/>
    <property type="match status" value="1"/>
</dbReference>
<feature type="domain" description="Flagellar basal body rod protein N-terminal" evidence="6">
    <location>
        <begin position="5"/>
        <end position="32"/>
    </location>
</feature>
<keyword evidence="11" id="KW-1185">Reference proteome</keyword>
<feature type="domain" description="Flagellar hook protein FlgE D2" evidence="8">
    <location>
        <begin position="160"/>
        <end position="399"/>
    </location>
</feature>
<comment type="caution">
    <text evidence="10">The sequence shown here is derived from an EMBL/GenBank/DDBJ whole genome shotgun (WGS) entry which is preliminary data.</text>
</comment>
<dbReference type="NCBIfam" id="TIGR03506">
    <property type="entry name" value="FlgEFG_subfam"/>
    <property type="match status" value="1"/>
</dbReference>
<dbReference type="InterPro" id="IPR037058">
    <property type="entry name" value="Falgellar_hook_FlgE_sf"/>
</dbReference>
<dbReference type="InterPro" id="IPR053967">
    <property type="entry name" value="LlgE_F_G-like_D1"/>
</dbReference>
<feature type="domain" description="Flagellar hook protein FlgE/F/G-like D1" evidence="9">
    <location>
        <begin position="82"/>
        <end position="123"/>
    </location>
</feature>
<dbReference type="InterPro" id="IPR002371">
    <property type="entry name" value="FlgK"/>
</dbReference>
<comment type="function">
    <text evidence="5">A flexible structure which links the flagellar filament to the drive apparatus in the basal body.</text>
</comment>
<organism evidence="10 11">
    <name type="scientific">Duganella flavida</name>
    <dbReference type="NCBI Taxonomy" id="2692175"/>
    <lineage>
        <taxon>Bacteria</taxon>
        <taxon>Pseudomonadati</taxon>
        <taxon>Pseudomonadota</taxon>
        <taxon>Betaproteobacteria</taxon>
        <taxon>Burkholderiales</taxon>
        <taxon>Oxalobacteraceae</taxon>
        <taxon>Telluria group</taxon>
        <taxon>Duganella</taxon>
    </lineage>
</organism>
<dbReference type="GO" id="GO:0005829">
    <property type="term" value="C:cytosol"/>
    <property type="evidence" value="ECO:0007669"/>
    <property type="project" value="TreeGrafter"/>
</dbReference>
<dbReference type="InterPro" id="IPR001444">
    <property type="entry name" value="Flag_bb_rod_N"/>
</dbReference>
<dbReference type="GO" id="GO:0009424">
    <property type="term" value="C:bacterial-type flagellum hook"/>
    <property type="evidence" value="ECO:0007669"/>
    <property type="project" value="InterPro"/>
</dbReference>
<comment type="similarity">
    <text evidence="2 5">Belongs to the flagella basal body rod proteins family.</text>
</comment>
<keyword evidence="10" id="KW-0969">Cilium</keyword>
<dbReference type="EMBL" id="WWCN01000009">
    <property type="protein sequence ID" value="MYM23984.1"/>
    <property type="molecule type" value="Genomic_DNA"/>
</dbReference>
<name>A0A6L8KDY3_9BURK</name>
<evidence type="ECO:0000256" key="4">
    <source>
        <dbReference type="ARBA" id="ARBA00023143"/>
    </source>
</evidence>
<dbReference type="Pfam" id="PF06429">
    <property type="entry name" value="Flg_bbr_C"/>
    <property type="match status" value="1"/>
</dbReference>
<accession>A0A6L8KDY3</accession>
<dbReference type="GO" id="GO:0071978">
    <property type="term" value="P:bacterial-type flagellum-dependent swarming motility"/>
    <property type="evidence" value="ECO:0007669"/>
    <property type="project" value="TreeGrafter"/>
</dbReference>
<gene>
    <name evidence="10" type="ORF">GTP46_15135</name>
</gene>
<dbReference type="AlphaFoldDB" id="A0A6L8KDY3"/>
<feature type="domain" description="Flagellar basal-body/hook protein C-terminal" evidence="7">
    <location>
        <begin position="473"/>
        <end position="517"/>
    </location>
</feature>
<evidence type="ECO:0000313" key="10">
    <source>
        <dbReference type="EMBL" id="MYM23984.1"/>
    </source>
</evidence>
<evidence type="ECO:0000259" key="9">
    <source>
        <dbReference type="Pfam" id="PF22692"/>
    </source>
</evidence>
<dbReference type="GO" id="GO:0044780">
    <property type="term" value="P:bacterial-type flagellum assembly"/>
    <property type="evidence" value="ECO:0007669"/>
    <property type="project" value="InterPro"/>
</dbReference>
<dbReference type="PRINTS" id="PR01005">
    <property type="entry name" value="FLGHOOKAP1"/>
</dbReference>
<reference evidence="10 11" key="1">
    <citation type="submission" date="2019-12" db="EMBL/GenBank/DDBJ databases">
        <title>Novel species isolated from a subtropical stream in China.</title>
        <authorList>
            <person name="Lu H."/>
        </authorList>
    </citation>
    <scope>NUCLEOTIDE SEQUENCE [LARGE SCALE GENOMIC DNA]</scope>
    <source>
        <strain evidence="10 11">FT135W</strain>
    </source>
</reference>
<evidence type="ECO:0000256" key="3">
    <source>
        <dbReference type="ARBA" id="ARBA00019015"/>
    </source>
</evidence>
<keyword evidence="10" id="KW-0282">Flagellum</keyword>
<evidence type="ECO:0000259" key="6">
    <source>
        <dbReference type="Pfam" id="PF00460"/>
    </source>
</evidence>
<dbReference type="GO" id="GO:0009425">
    <property type="term" value="C:bacterial-type flagellum basal body"/>
    <property type="evidence" value="ECO:0007669"/>
    <property type="project" value="UniProtKB-SubCell"/>
</dbReference>
<dbReference type="InterPro" id="IPR019776">
    <property type="entry name" value="Flagellar_basal_body_rod_CS"/>
</dbReference>
<sequence length="518" mass="53675">MFQQGLSGLNAASKSLDVIGNNISNASTVGFKASQAQFADLYANSLNGVSGNNPGIGVSVSKLAQQFTQGNIETSSNPLDVAINGGGFFREVVNGAVQYSRNGQFHEDASHTLVNAQGAVLSGYLSNKAGVIQLGSPVPLTLDKSDLTPVQTTEANFQLNLSSAEKVPSTIPFDANDPTSYNKQTVLNVYDSLGTAHIMTTYYVKTDANTWDVYAAADNKEIVSASVAAVVATDQPTKDARAAYNDAVRATPPDDAAIATAAGTYASAAYQAMLAAASTPPAAATQAQLDALTAAFTALDPTTSGSITGKTPDQINAILGAAITVPAVKAGTLLFTKNGALDPQAMALMTPPQTLPFQVQLPIFPDTGALVPMTVATTFDKTTQYGSVTNDLGSTQNGYSAGSWQRYSIDQNGIILGQYSNGKSRAMGQIAMANFASVDGLTPLGNNAWAESSASGPPTIGVPNAGSMGQLRSSAVETSNTDLTAELVNMITAQRVYQANAQTIKTEDSILQTLVNLR</sequence>
<evidence type="ECO:0000259" key="7">
    <source>
        <dbReference type="Pfam" id="PF06429"/>
    </source>
</evidence>
<dbReference type="PANTHER" id="PTHR30435:SF1">
    <property type="entry name" value="FLAGELLAR HOOK PROTEIN FLGE"/>
    <property type="match status" value="1"/>
</dbReference>
<dbReference type="Pfam" id="PF22692">
    <property type="entry name" value="LlgE_F_G_D1"/>
    <property type="match status" value="1"/>
</dbReference>
<protein>
    <recommendedName>
        <fullName evidence="3 5">Flagellar hook protein FlgE</fullName>
    </recommendedName>
</protein>
<dbReference type="Proteomes" id="UP000479335">
    <property type="component" value="Unassembled WGS sequence"/>
</dbReference>
<proteinExistence type="inferred from homology"/>
<keyword evidence="4 5" id="KW-0975">Bacterial flagellum</keyword>
<evidence type="ECO:0000259" key="8">
    <source>
        <dbReference type="Pfam" id="PF07559"/>
    </source>
</evidence>
<dbReference type="Gene3D" id="2.60.98.20">
    <property type="entry name" value="Flagellar hook protein FlgE"/>
    <property type="match status" value="1"/>
</dbReference>
<dbReference type="RefSeq" id="WP_161007470.1">
    <property type="nucleotide sequence ID" value="NZ_WWCN01000009.1"/>
</dbReference>
<evidence type="ECO:0000256" key="2">
    <source>
        <dbReference type="ARBA" id="ARBA00009677"/>
    </source>
</evidence>
<dbReference type="SUPFAM" id="SSF117143">
    <property type="entry name" value="Flagellar hook protein flgE"/>
    <property type="match status" value="2"/>
</dbReference>
<dbReference type="InterPro" id="IPR037925">
    <property type="entry name" value="FlgE/F/G-like"/>
</dbReference>
<dbReference type="Pfam" id="PF07559">
    <property type="entry name" value="FlgE_D2"/>
    <property type="match status" value="1"/>
</dbReference>
<evidence type="ECO:0000256" key="5">
    <source>
        <dbReference type="RuleBase" id="RU362116"/>
    </source>
</evidence>
<dbReference type="InterPro" id="IPR010930">
    <property type="entry name" value="Flg_bb/hook_C_dom"/>
</dbReference>